<sequence length="260" mass="29139">MKKFVLLLGFGSLFFTVLASLVAKKRSTTYVIAHRGAWKNTNSPQNSLASLREAARLGCYGSEFDVHMAADSGLFVNHDHTIQEVPIEKSTSATLAAVKLSNGETLPTLLEYLTLGRELKKTRLILEIKTSQLGKERSLALAEKCVEMVRKTKTRPLVDYIAFDYDVCKKVKELDPKAKVTYLNGDKTPAQVAADGLDGLDYNQNVYKKNESWIQEAQQHKQTLNAWTVNDSTSMAWFVAKGFDFLTTDEPERLLDLTKK</sequence>
<gene>
    <name evidence="2" type="ORF">GBK04_11110</name>
</gene>
<dbReference type="PANTHER" id="PTHR46211">
    <property type="entry name" value="GLYCEROPHOSPHORYL DIESTER PHOSPHODIESTERASE"/>
    <property type="match status" value="1"/>
</dbReference>
<name>A0A7C9BGK4_9BACT</name>
<accession>A0A7C9BGK4</accession>
<evidence type="ECO:0000313" key="3">
    <source>
        <dbReference type="Proteomes" id="UP000479293"/>
    </source>
</evidence>
<dbReference type="Gene3D" id="3.20.20.190">
    <property type="entry name" value="Phosphatidylinositol (PI) phosphodiesterase"/>
    <property type="match status" value="1"/>
</dbReference>
<dbReference type="InterPro" id="IPR017946">
    <property type="entry name" value="PLC-like_Pdiesterase_TIM-brl"/>
</dbReference>
<evidence type="ECO:0000313" key="2">
    <source>
        <dbReference type="EMBL" id="MPR33903.1"/>
    </source>
</evidence>
<dbReference type="SUPFAM" id="SSF51695">
    <property type="entry name" value="PLC-like phosphodiesterases"/>
    <property type="match status" value="1"/>
</dbReference>
<dbReference type="AlphaFoldDB" id="A0A7C9BGK4"/>
<dbReference type="PROSITE" id="PS51704">
    <property type="entry name" value="GP_PDE"/>
    <property type="match status" value="1"/>
</dbReference>
<protein>
    <submittedName>
        <fullName evidence="2">Glycerophosphodiester phosphodiesterase</fullName>
    </submittedName>
</protein>
<dbReference type="GO" id="GO:0008081">
    <property type="term" value="F:phosphoric diester hydrolase activity"/>
    <property type="evidence" value="ECO:0007669"/>
    <property type="project" value="InterPro"/>
</dbReference>
<dbReference type="PANTHER" id="PTHR46211:SF1">
    <property type="entry name" value="GLYCEROPHOSPHODIESTER PHOSPHODIESTERASE, CYTOPLASMIC"/>
    <property type="match status" value="1"/>
</dbReference>
<proteinExistence type="predicted"/>
<dbReference type="EMBL" id="WHLY01000002">
    <property type="protein sequence ID" value="MPR33903.1"/>
    <property type="molecule type" value="Genomic_DNA"/>
</dbReference>
<dbReference type="InterPro" id="IPR030395">
    <property type="entry name" value="GP_PDE_dom"/>
</dbReference>
<evidence type="ECO:0000259" key="1">
    <source>
        <dbReference type="PROSITE" id="PS51704"/>
    </source>
</evidence>
<dbReference type="Proteomes" id="UP000479293">
    <property type="component" value="Unassembled WGS sequence"/>
</dbReference>
<feature type="domain" description="GP-PDE" evidence="1">
    <location>
        <begin position="29"/>
        <end position="258"/>
    </location>
</feature>
<dbReference type="GO" id="GO:0006629">
    <property type="term" value="P:lipid metabolic process"/>
    <property type="evidence" value="ECO:0007669"/>
    <property type="project" value="InterPro"/>
</dbReference>
<reference evidence="2 3" key="1">
    <citation type="submission" date="2019-10" db="EMBL/GenBank/DDBJ databases">
        <title>Draft Genome Sequence of Cytophagaceae sp. SJW1-29.</title>
        <authorList>
            <person name="Choi A."/>
        </authorList>
    </citation>
    <scope>NUCLEOTIDE SEQUENCE [LARGE SCALE GENOMIC DNA]</scope>
    <source>
        <strain evidence="2 3">SJW1-29</strain>
    </source>
</reference>
<organism evidence="2 3">
    <name type="scientific">Salmonirosea aquatica</name>
    <dbReference type="NCBI Taxonomy" id="2654236"/>
    <lineage>
        <taxon>Bacteria</taxon>
        <taxon>Pseudomonadati</taxon>
        <taxon>Bacteroidota</taxon>
        <taxon>Cytophagia</taxon>
        <taxon>Cytophagales</taxon>
        <taxon>Spirosomataceae</taxon>
        <taxon>Salmonirosea</taxon>
    </lineage>
</organism>
<keyword evidence="3" id="KW-1185">Reference proteome</keyword>
<comment type="caution">
    <text evidence="2">The sequence shown here is derived from an EMBL/GenBank/DDBJ whole genome shotgun (WGS) entry which is preliminary data.</text>
</comment>
<dbReference type="RefSeq" id="WP_152759665.1">
    <property type="nucleotide sequence ID" value="NZ_WHLY01000002.1"/>
</dbReference>
<dbReference type="Pfam" id="PF03009">
    <property type="entry name" value="GDPD"/>
    <property type="match status" value="1"/>
</dbReference>